<dbReference type="Proteomes" id="UP000652198">
    <property type="component" value="Unassembled WGS sequence"/>
</dbReference>
<proteinExistence type="predicted"/>
<comment type="caution">
    <text evidence="2">The sequence shown here is derived from an EMBL/GenBank/DDBJ whole genome shotgun (WGS) entry which is preliminary data.</text>
</comment>
<reference evidence="2 3" key="1">
    <citation type="submission" date="2019-11" db="EMBL/GenBank/DDBJ databases">
        <title>Metabolism of dissolved organic matter in forest soils.</title>
        <authorList>
            <person name="Cyle K.T."/>
            <person name="Wilhelm R.C."/>
            <person name="Martinez C.E."/>
        </authorList>
    </citation>
    <scope>NUCLEOTIDE SEQUENCE [LARGE SCALE GENOMIC DNA]</scope>
    <source>
        <strain evidence="2 3">1N</strain>
    </source>
</reference>
<dbReference type="EMBL" id="WOEY01000122">
    <property type="protein sequence ID" value="NPT45590.1"/>
    <property type="molecule type" value="Genomic_DNA"/>
</dbReference>
<protein>
    <submittedName>
        <fullName evidence="2">Uncharacterized protein</fullName>
    </submittedName>
</protein>
<feature type="region of interest" description="Disordered" evidence="1">
    <location>
        <begin position="92"/>
        <end position="132"/>
    </location>
</feature>
<accession>A0ABX2BXK5</accession>
<evidence type="ECO:0000256" key="1">
    <source>
        <dbReference type="SAM" id="MobiDB-lite"/>
    </source>
</evidence>
<evidence type="ECO:0000313" key="2">
    <source>
        <dbReference type="EMBL" id="NPT45590.1"/>
    </source>
</evidence>
<dbReference type="RefSeq" id="WP_172315871.1">
    <property type="nucleotide sequence ID" value="NZ_WOEY01000122.1"/>
</dbReference>
<gene>
    <name evidence="2" type="ORF">GNZ12_30570</name>
</gene>
<organism evidence="2 3">
    <name type="scientific">Paraburkholderia solitsugae</name>
    <dbReference type="NCBI Taxonomy" id="2675748"/>
    <lineage>
        <taxon>Bacteria</taxon>
        <taxon>Pseudomonadati</taxon>
        <taxon>Pseudomonadota</taxon>
        <taxon>Betaproteobacteria</taxon>
        <taxon>Burkholderiales</taxon>
        <taxon>Burkholderiaceae</taxon>
        <taxon>Paraburkholderia</taxon>
    </lineage>
</organism>
<feature type="compositionally biased region" description="Low complexity" evidence="1">
    <location>
        <begin position="96"/>
        <end position="132"/>
    </location>
</feature>
<evidence type="ECO:0000313" key="3">
    <source>
        <dbReference type="Proteomes" id="UP000652198"/>
    </source>
</evidence>
<sequence>MYRLIGSARMAGILEAPNSFRTIHDRWVPLNVRHAICCFPDDRLKSMVLLIRRPGPGSNQSQEEWAMKLTRKHIAIAASVALLAMGTPGCKRADNSTDAGSAATGASGMMNNPASAGAMSPDSAAAASGASQ</sequence>
<name>A0ABX2BXK5_9BURK</name>
<keyword evidence="3" id="KW-1185">Reference proteome</keyword>